<dbReference type="Proteomes" id="UP000244338">
    <property type="component" value="Unassembled WGS sequence"/>
</dbReference>
<sequence>MNSRSIFFLLGAFVSALFLNRSFAQTVLNALLGNRLVVSLAVPFLLRQKNVREALMRVETAGGSE</sequence>
<evidence type="ECO:0000313" key="1">
    <source>
        <dbReference type="EMBL" id="PTQ56427.1"/>
    </source>
</evidence>
<dbReference type="AlphaFoldDB" id="A0A2R6Y180"/>
<reference evidence="2" key="1">
    <citation type="journal article" date="2018" name="Sci. Rep.">
        <title>Lignite coal burning seam in the remote Altai Mountains harbors a hydrogen-driven thermophilic microbial community.</title>
        <authorList>
            <person name="Kadnikov V.V."/>
            <person name="Mardanov A.V."/>
            <person name="Ivasenko D.A."/>
            <person name="Antsiferov D.V."/>
            <person name="Beletsky A.V."/>
            <person name="Karnachuk O.V."/>
            <person name="Ravin N.V."/>
        </authorList>
    </citation>
    <scope>NUCLEOTIDE SEQUENCE [LARGE SCALE GENOMIC DNA]</scope>
</reference>
<accession>A0A2R6Y180</accession>
<gene>
    <name evidence="1" type="ORF">BSOLF_0259</name>
</gene>
<evidence type="ECO:0000313" key="2">
    <source>
        <dbReference type="Proteomes" id="UP000244338"/>
    </source>
</evidence>
<name>A0A2R6Y180_9BACL</name>
<protein>
    <submittedName>
        <fullName evidence="1">Uncharacterized protein</fullName>
    </submittedName>
</protein>
<comment type="caution">
    <text evidence="1">The sequence shown here is derived from an EMBL/GenBank/DDBJ whole genome shotgun (WGS) entry which is preliminary data.</text>
</comment>
<dbReference type="EMBL" id="PEBX01000029">
    <property type="protein sequence ID" value="PTQ56427.1"/>
    <property type="molecule type" value="Genomic_DNA"/>
</dbReference>
<organism evidence="1 2">
    <name type="scientific">Candidatus Carbonibacillus altaicus</name>
    <dbReference type="NCBI Taxonomy" id="2163959"/>
    <lineage>
        <taxon>Bacteria</taxon>
        <taxon>Bacillati</taxon>
        <taxon>Bacillota</taxon>
        <taxon>Bacilli</taxon>
        <taxon>Bacillales</taxon>
        <taxon>Candidatus Carbonibacillus</taxon>
    </lineage>
</organism>
<proteinExistence type="predicted"/>